<proteinExistence type="predicted"/>
<comment type="caution">
    <text evidence="1">The sequence shown here is derived from an EMBL/GenBank/DDBJ whole genome shotgun (WGS) entry which is preliminary data.</text>
</comment>
<dbReference type="EMBL" id="JARLKZ010000016">
    <property type="protein sequence ID" value="MEC0242334.1"/>
    <property type="molecule type" value="Genomic_DNA"/>
</dbReference>
<sequence>MIKRSSKYNRFGFTVSILILCITLFMVRPIGAEASDTGWDSALTSIEKLHDSYSSLDASNKVEKQQLQALRKQNNDKLKVINTKVQSIDKAKIDKLKVDADQTEKKFAPLLKEFTELGKKASEARKRKDQKSALLYDLKRNRIKSAAIAARQEVKIKKDALASARKQASVKAKVVKDTLAQVQALKKHITSENLKVTDVNKTRAAADKRYKAAVKQGDAIVAAEEMRRMVGVLTQVHASQLKIFEWERQITQTLRAAEAKLPS</sequence>
<dbReference type="RefSeq" id="WP_326090107.1">
    <property type="nucleotide sequence ID" value="NZ_JARLKZ010000016.1"/>
</dbReference>
<dbReference type="Proteomes" id="UP001344632">
    <property type="component" value="Unassembled WGS sequence"/>
</dbReference>
<reference evidence="1 2" key="1">
    <citation type="submission" date="2023-03" db="EMBL/GenBank/DDBJ databases">
        <title>Bacillus Genome Sequencing.</title>
        <authorList>
            <person name="Dunlap C."/>
        </authorList>
    </citation>
    <scope>NUCLEOTIDE SEQUENCE [LARGE SCALE GENOMIC DNA]</scope>
    <source>
        <strain evidence="1 2">BD-525</strain>
    </source>
</reference>
<protein>
    <recommendedName>
        <fullName evidence="3">Colicin import membrane protein</fullName>
    </recommendedName>
</protein>
<accession>A0ABU6GRI5</accession>
<keyword evidence="2" id="KW-1185">Reference proteome</keyword>
<evidence type="ECO:0008006" key="3">
    <source>
        <dbReference type="Google" id="ProtNLM"/>
    </source>
</evidence>
<name>A0ABU6GRI5_9BACL</name>
<evidence type="ECO:0000313" key="1">
    <source>
        <dbReference type="EMBL" id="MEC0242334.1"/>
    </source>
</evidence>
<evidence type="ECO:0000313" key="2">
    <source>
        <dbReference type="Proteomes" id="UP001344632"/>
    </source>
</evidence>
<gene>
    <name evidence="1" type="ORF">P4H66_21230</name>
</gene>
<organism evidence="1 2">
    <name type="scientific">Paenibacillus dokdonensis</name>
    <dbReference type="NCBI Taxonomy" id="2567944"/>
    <lineage>
        <taxon>Bacteria</taxon>
        <taxon>Bacillati</taxon>
        <taxon>Bacillota</taxon>
        <taxon>Bacilli</taxon>
        <taxon>Bacillales</taxon>
        <taxon>Paenibacillaceae</taxon>
        <taxon>Paenibacillus</taxon>
    </lineage>
</organism>